<evidence type="ECO:0000256" key="5">
    <source>
        <dbReference type="SAM" id="Phobius"/>
    </source>
</evidence>
<sequence>MIISSKDIALNLLKCLVTFYAVYFAVGSLVYASFRQANFDGKIPFDFEAWIDLSECCSVYKDKELVNVISMEVTYFICGVIFGILVRSRVWDYAITVTVIHIFVSCLVMLAFPMNWSWWVCLGCGLTVLILVGEAVGFARRKKSLTKVNPEPSQTNTSYLYRKG</sequence>
<dbReference type="InterPro" id="IPR019185">
    <property type="entry name" value="Integral_membrane_SYS1-rel"/>
</dbReference>
<keyword evidence="4 5" id="KW-0472">Membrane</keyword>
<feature type="transmembrane region" description="Helical" evidence="5">
    <location>
        <begin position="93"/>
        <end position="110"/>
    </location>
</feature>
<keyword evidence="3 5" id="KW-1133">Transmembrane helix</keyword>
<dbReference type="Pfam" id="PF09801">
    <property type="entry name" value="SYS1"/>
    <property type="match status" value="1"/>
</dbReference>
<evidence type="ECO:0000256" key="2">
    <source>
        <dbReference type="ARBA" id="ARBA00022692"/>
    </source>
</evidence>
<evidence type="ECO:0000256" key="1">
    <source>
        <dbReference type="ARBA" id="ARBA00004141"/>
    </source>
</evidence>
<gene>
    <name evidence="6" type="ORF">MCOR_9308</name>
</gene>
<evidence type="ECO:0000313" key="7">
    <source>
        <dbReference type="Proteomes" id="UP000507470"/>
    </source>
</evidence>
<protein>
    <recommendedName>
        <fullName evidence="8">Transmembrane protein 244</fullName>
    </recommendedName>
</protein>
<dbReference type="PANTHER" id="PTHR12952">
    <property type="entry name" value="SYS1"/>
    <property type="match status" value="1"/>
</dbReference>
<keyword evidence="2 5" id="KW-0812">Transmembrane</keyword>
<reference evidence="6 7" key="1">
    <citation type="submission" date="2020-06" db="EMBL/GenBank/DDBJ databases">
        <authorList>
            <person name="Li R."/>
            <person name="Bekaert M."/>
        </authorList>
    </citation>
    <scope>NUCLEOTIDE SEQUENCE [LARGE SCALE GENOMIC DNA]</scope>
    <source>
        <strain evidence="7">wild</strain>
    </source>
</reference>
<keyword evidence="7" id="KW-1185">Reference proteome</keyword>
<dbReference type="EMBL" id="CACVKT020001705">
    <property type="protein sequence ID" value="CAC5370489.1"/>
    <property type="molecule type" value="Genomic_DNA"/>
</dbReference>
<evidence type="ECO:0000256" key="4">
    <source>
        <dbReference type="ARBA" id="ARBA00023136"/>
    </source>
</evidence>
<dbReference type="GO" id="GO:0016020">
    <property type="term" value="C:membrane"/>
    <property type="evidence" value="ECO:0007669"/>
    <property type="project" value="UniProtKB-SubCell"/>
</dbReference>
<feature type="transmembrane region" description="Helical" evidence="5">
    <location>
        <begin position="12"/>
        <end position="34"/>
    </location>
</feature>
<accession>A0A6J8AQT1</accession>
<evidence type="ECO:0000256" key="3">
    <source>
        <dbReference type="ARBA" id="ARBA00022989"/>
    </source>
</evidence>
<feature type="transmembrane region" description="Helical" evidence="5">
    <location>
        <begin position="116"/>
        <end position="139"/>
    </location>
</feature>
<proteinExistence type="predicted"/>
<dbReference type="PANTHER" id="PTHR12952:SF1">
    <property type="entry name" value="TRANSMEMBRANE PROTEIN 244"/>
    <property type="match status" value="1"/>
</dbReference>
<dbReference type="OrthoDB" id="542931at2759"/>
<comment type="subcellular location">
    <subcellularLocation>
        <location evidence="1">Membrane</location>
        <topology evidence="1">Multi-pass membrane protein</topology>
    </subcellularLocation>
</comment>
<evidence type="ECO:0008006" key="8">
    <source>
        <dbReference type="Google" id="ProtNLM"/>
    </source>
</evidence>
<feature type="transmembrane region" description="Helical" evidence="5">
    <location>
        <begin position="68"/>
        <end position="86"/>
    </location>
</feature>
<name>A0A6J8AQT1_MYTCO</name>
<dbReference type="AlphaFoldDB" id="A0A6J8AQT1"/>
<dbReference type="Proteomes" id="UP000507470">
    <property type="component" value="Unassembled WGS sequence"/>
</dbReference>
<organism evidence="6 7">
    <name type="scientific">Mytilus coruscus</name>
    <name type="common">Sea mussel</name>
    <dbReference type="NCBI Taxonomy" id="42192"/>
    <lineage>
        <taxon>Eukaryota</taxon>
        <taxon>Metazoa</taxon>
        <taxon>Spiralia</taxon>
        <taxon>Lophotrochozoa</taxon>
        <taxon>Mollusca</taxon>
        <taxon>Bivalvia</taxon>
        <taxon>Autobranchia</taxon>
        <taxon>Pteriomorphia</taxon>
        <taxon>Mytilida</taxon>
        <taxon>Mytiloidea</taxon>
        <taxon>Mytilidae</taxon>
        <taxon>Mytilinae</taxon>
        <taxon>Mytilus</taxon>
    </lineage>
</organism>
<evidence type="ECO:0000313" key="6">
    <source>
        <dbReference type="EMBL" id="CAC5370489.1"/>
    </source>
</evidence>